<evidence type="ECO:0000313" key="1">
    <source>
        <dbReference type="EMBL" id="KAJ8709777.1"/>
    </source>
</evidence>
<protein>
    <submittedName>
        <fullName evidence="1">Uncharacterized protein</fullName>
    </submittedName>
</protein>
<keyword evidence="2" id="KW-1185">Reference proteome</keyword>
<reference evidence="1" key="1">
    <citation type="submission" date="2023-03" db="EMBL/GenBank/DDBJ databases">
        <title>Chromosome-level genomes of two armyworms, Mythimna separata and Mythimna loreyi, provide insights into the biosynthesis and reception of sex pheromones.</title>
        <authorList>
            <person name="Zhao H."/>
        </authorList>
    </citation>
    <scope>NUCLEOTIDE SEQUENCE</scope>
    <source>
        <strain evidence="1">BeijingLab</strain>
    </source>
</reference>
<accession>A0ACC2Q721</accession>
<comment type="caution">
    <text evidence="1">The sequence shown here is derived from an EMBL/GenBank/DDBJ whole genome shotgun (WGS) entry which is preliminary data.</text>
</comment>
<proteinExistence type="predicted"/>
<dbReference type="EMBL" id="CM056800">
    <property type="protein sequence ID" value="KAJ8709777.1"/>
    <property type="molecule type" value="Genomic_DNA"/>
</dbReference>
<dbReference type="Proteomes" id="UP001231649">
    <property type="component" value="Chromosome 24"/>
</dbReference>
<gene>
    <name evidence="1" type="ORF">PYW08_009781</name>
</gene>
<name>A0ACC2Q721_9NEOP</name>
<evidence type="ECO:0000313" key="2">
    <source>
        <dbReference type="Proteomes" id="UP001231649"/>
    </source>
</evidence>
<sequence>MTSLLDKDKSCEPPVEKKCKEPALKAIEIEEKKKAEKEPECVEPQPPEVRDKVLFDPNSPDPINRERAKCLEDCKVEPIYTLWKACDRRVTKKLLYTAETCHEETIDLMEALDKCVRDTGFLQLE</sequence>
<organism evidence="1 2">
    <name type="scientific">Mythimna loreyi</name>
    <dbReference type="NCBI Taxonomy" id="667449"/>
    <lineage>
        <taxon>Eukaryota</taxon>
        <taxon>Metazoa</taxon>
        <taxon>Ecdysozoa</taxon>
        <taxon>Arthropoda</taxon>
        <taxon>Hexapoda</taxon>
        <taxon>Insecta</taxon>
        <taxon>Pterygota</taxon>
        <taxon>Neoptera</taxon>
        <taxon>Endopterygota</taxon>
        <taxon>Lepidoptera</taxon>
        <taxon>Glossata</taxon>
        <taxon>Ditrysia</taxon>
        <taxon>Noctuoidea</taxon>
        <taxon>Noctuidae</taxon>
        <taxon>Noctuinae</taxon>
        <taxon>Hadenini</taxon>
        <taxon>Mythimna</taxon>
    </lineage>
</organism>